<dbReference type="EMBL" id="BMCW01000006">
    <property type="protein sequence ID" value="GGG62620.1"/>
    <property type="molecule type" value="Genomic_DNA"/>
</dbReference>
<keyword evidence="4" id="KW-1185">Reference proteome</keyword>
<reference evidence="4" key="3">
    <citation type="journal article" date="2019" name="Int. J. Syst. Evol. Microbiol.">
        <title>The Global Catalogue of Microorganisms (GCM) 10K type strain sequencing project: providing services to taxonomists for standard genome sequencing and annotation.</title>
        <authorList>
            <consortium name="The Broad Institute Genomics Platform"/>
            <consortium name="The Broad Institute Genome Sequencing Center for Infectious Disease"/>
            <person name="Wu L."/>
            <person name="Ma J."/>
        </authorList>
    </citation>
    <scope>NUCLEOTIDE SEQUENCE [LARGE SCALE GENOMIC DNA]</scope>
    <source>
        <strain evidence="4">CCM 8490</strain>
    </source>
</reference>
<comment type="caution">
    <text evidence="2">The sequence shown here is derived from an EMBL/GenBank/DDBJ whole genome shotgun (WGS) entry which is preliminary data.</text>
</comment>
<proteinExistence type="predicted"/>
<sequence length="623" mass="70494">MRKKLFFSFLFLYLGINGQNVQNTYLDALKLAKIYSEFIRHPYSANLEGYSETLQRYGIDQNSDNPFLKENEISTKLIRYVVSETIAPGAVIPPIKSGSIALNNQKSKKISDVESSQLSGLSWQSKMINGTVTFMAERFKAEMANTVLQNMFDRIQTNDVENIQLLFPKTLEQVKKYYPSKNANTYYSSDLIFLKQIIISDLKNAPENIAKSDHIRQKIPGDGGDYLMMGYYISTYSKQEYPIDEIIERINKIKFTNDEITKTVSMVNLLSIALRDSAQSATKWVNPLLHLKYSAKKSNSIKDLTTTFFYALIYQQLKFYNISQLNSISTVSYADKIQNLISCFNTFNVAYNLVREKKSLKADSDDYIKYTSQIIASFSDFSNNELIRTTYNIDPKYVEFIQTALQLYTPIIKNEYVNILPVIITELGPYFPEDINIQNMRAVNFIAQLGTAETSEDIAATLDSFALPIGSASIKRNSIVNISLNGYVGLTGGFETAYSDFGNKTKGNIGLAAPIGVSFTKNRYTLFASIIDLGTMVNVRLSGDENSYSGLKFEHFLSPGLGLYYNFQKSPVTIGFHYNYIPNLRTIKYEEDMTATVIKTNSSVGRLNFSILIDIPLLTIYSK</sequence>
<dbReference type="EMBL" id="RAQH01000007">
    <property type="protein sequence ID" value="RKE86692.1"/>
    <property type="molecule type" value="Genomic_DNA"/>
</dbReference>
<accession>A0A420D7V7</accession>
<dbReference type="RefSeq" id="WP_120214101.1">
    <property type="nucleotide sequence ID" value="NZ_BMCW01000006.1"/>
</dbReference>
<evidence type="ECO:0000313" key="4">
    <source>
        <dbReference type="Proteomes" id="UP000658202"/>
    </source>
</evidence>
<evidence type="ECO:0000313" key="2">
    <source>
        <dbReference type="EMBL" id="RKE86692.1"/>
    </source>
</evidence>
<dbReference type="AlphaFoldDB" id="A0A420D7V7"/>
<evidence type="ECO:0000313" key="3">
    <source>
        <dbReference type="Proteomes" id="UP000285906"/>
    </source>
</evidence>
<organism evidence="2 3">
    <name type="scientific">Epilithonimonas arachidiradicis</name>
    <dbReference type="NCBI Taxonomy" id="1617282"/>
    <lineage>
        <taxon>Bacteria</taxon>
        <taxon>Pseudomonadati</taxon>
        <taxon>Bacteroidota</taxon>
        <taxon>Flavobacteriia</taxon>
        <taxon>Flavobacteriales</taxon>
        <taxon>Weeksellaceae</taxon>
        <taxon>Chryseobacterium group</taxon>
        <taxon>Epilithonimonas</taxon>
    </lineage>
</organism>
<reference evidence="1" key="1">
    <citation type="journal article" date="2014" name="Int. J. Syst. Evol. Microbiol.">
        <title>Complete genome of a new Firmicutes species belonging to the dominant human colonic microbiota ('Ruminococcus bicirculans') reveals two chromosomes and a selective capacity to utilize plant glucans.</title>
        <authorList>
            <consortium name="NISC Comparative Sequencing Program"/>
            <person name="Wegmann U."/>
            <person name="Louis P."/>
            <person name="Goesmann A."/>
            <person name="Henrissat B."/>
            <person name="Duncan S.H."/>
            <person name="Flint H.J."/>
        </authorList>
    </citation>
    <scope>NUCLEOTIDE SEQUENCE</scope>
    <source>
        <strain evidence="1">CCM 8490</strain>
    </source>
</reference>
<evidence type="ECO:0000313" key="1">
    <source>
        <dbReference type="EMBL" id="GGG62620.1"/>
    </source>
</evidence>
<protein>
    <submittedName>
        <fullName evidence="2">Uncharacterized protein</fullName>
    </submittedName>
</protein>
<reference evidence="2 3" key="2">
    <citation type="submission" date="2018-09" db="EMBL/GenBank/DDBJ databases">
        <title>Genomic Encyclopedia of Archaeal and Bacterial Type Strains, Phase II (KMG-II): from individual species to whole genera.</title>
        <authorList>
            <person name="Goeker M."/>
        </authorList>
    </citation>
    <scope>NUCLEOTIDE SEQUENCE [LARGE SCALE GENOMIC DNA]</scope>
    <source>
        <strain evidence="2 3">DSM 27620</strain>
    </source>
</reference>
<reference evidence="1" key="4">
    <citation type="submission" date="2024-05" db="EMBL/GenBank/DDBJ databases">
        <authorList>
            <person name="Sun Q."/>
            <person name="Sedlacek I."/>
        </authorList>
    </citation>
    <scope>NUCLEOTIDE SEQUENCE</scope>
    <source>
        <strain evidence="1">CCM 8490</strain>
    </source>
</reference>
<dbReference type="Proteomes" id="UP000658202">
    <property type="component" value="Unassembled WGS sequence"/>
</dbReference>
<name>A0A420D7V7_9FLAO</name>
<gene>
    <name evidence="2" type="ORF">BXY58_2517</name>
    <name evidence="1" type="ORF">GCM10007332_25900</name>
</gene>
<dbReference type="OrthoDB" id="1488584at2"/>
<dbReference type="Proteomes" id="UP000285906">
    <property type="component" value="Unassembled WGS sequence"/>
</dbReference>